<proteinExistence type="predicted"/>
<evidence type="ECO:0000313" key="2">
    <source>
        <dbReference type="EMBL" id="QHU31380.1"/>
    </source>
</evidence>
<reference evidence="2" key="1">
    <citation type="journal article" date="2020" name="Nature">
        <title>Giant virus diversity and host interactions through global metagenomics.</title>
        <authorList>
            <person name="Schulz F."/>
            <person name="Roux S."/>
            <person name="Paez-Espino D."/>
            <person name="Jungbluth S."/>
            <person name="Walsh D.A."/>
            <person name="Denef V.J."/>
            <person name="McMahon K.D."/>
            <person name="Konstantinidis K.T."/>
            <person name="Eloe-Fadrosh E.A."/>
            <person name="Kyrpides N.C."/>
            <person name="Woyke T."/>
        </authorList>
    </citation>
    <scope>NUCLEOTIDE SEQUENCE</scope>
    <source>
        <strain evidence="2">GVMAG-M-3300027963-21</strain>
    </source>
</reference>
<sequence>MDDKVVKIPLSIFKNRYNIDVPDNILQKAEALKKSCSCFDSFYDPKMIWEKKIYNKKDKPHHVAHASHASHSHHAAQHSHHAQHHQQYPQHTQHSHYHNAQHHQQYPPHTQHSQHTQHQASTYTGNSTGSSVKGRFHIIIPDFSDNSSTKRALIGHLNKLTAKNRDVIYEKIKAIIDANNTEELFLIIWSYIKVCDVSAVPSAVPSAASDDNLYIKLLDYFDNAFLTLMINKLWDNYINQKEWIPPKYIFENNLLLLNNEYELYCDYVKWKKGIHNTNVIWAKYKQSEIPRLLDDIYEYLTNECIGRPHIHKYIIDIFLEQILKVLKVLKSTQTDAYKTPIVDKIKSLDIKSFDSSTKFLIYNIIEK</sequence>
<feature type="compositionally biased region" description="Low complexity" evidence="1">
    <location>
        <begin position="102"/>
        <end position="124"/>
    </location>
</feature>
<dbReference type="EMBL" id="MN740526">
    <property type="protein sequence ID" value="QHU31380.1"/>
    <property type="molecule type" value="Genomic_DNA"/>
</dbReference>
<dbReference type="SUPFAM" id="SSF81995">
    <property type="entry name" value="beta-sandwich domain of Sec23/24"/>
    <property type="match status" value="1"/>
</dbReference>
<dbReference type="AlphaFoldDB" id="A0A6C0LM27"/>
<accession>A0A6C0LM27</accession>
<organism evidence="2">
    <name type="scientific">viral metagenome</name>
    <dbReference type="NCBI Taxonomy" id="1070528"/>
    <lineage>
        <taxon>unclassified sequences</taxon>
        <taxon>metagenomes</taxon>
        <taxon>organismal metagenomes</taxon>
    </lineage>
</organism>
<feature type="region of interest" description="Disordered" evidence="1">
    <location>
        <begin position="59"/>
        <end position="129"/>
    </location>
</feature>
<name>A0A6C0LM27_9ZZZZ</name>
<evidence type="ECO:0000256" key="1">
    <source>
        <dbReference type="SAM" id="MobiDB-lite"/>
    </source>
</evidence>
<protein>
    <submittedName>
        <fullName evidence="2">Uncharacterized protein</fullName>
    </submittedName>
</protein>
<feature type="compositionally biased region" description="Basic residues" evidence="1">
    <location>
        <begin position="59"/>
        <end position="84"/>
    </location>
</feature>